<sequence length="242" mass="28257">MDFRKIDNLSVDCVVLRLEENTLKVLLRKRALNLYDENSPVIDDWVLPGHYVLKSNNLGETANRVFKELTGEDHLNKNQFRTYGNAARIKSDKDLLWVRSRGAKVRTITVAYYLIVASNKDLLDMDDSLKWFKLKSLPQLGFDHHQIINDAYEDIKGKIITDPLIFDFMPIKFTLNELQMAFESILDVELDNRNFRKKVSSKSYIVPLEEKQKGVSKKPSRLYMFSKDVYNQVVETDYIINK</sequence>
<dbReference type="KEGG" id="mlil:QLS71_001085"/>
<dbReference type="InterPro" id="IPR015797">
    <property type="entry name" value="NUDIX_hydrolase-like_dom_sf"/>
</dbReference>
<dbReference type="Gene3D" id="1.10.10.10">
    <property type="entry name" value="Winged helix-like DNA-binding domain superfamily/Winged helix DNA-binding domain"/>
    <property type="match status" value="1"/>
</dbReference>
<dbReference type="InterPro" id="IPR036388">
    <property type="entry name" value="WH-like_DNA-bd_sf"/>
</dbReference>
<dbReference type="InterPro" id="IPR054105">
    <property type="entry name" value="WHD_NrtR"/>
</dbReference>
<proteinExistence type="predicted"/>
<keyword evidence="2" id="KW-0378">Hydrolase</keyword>
<dbReference type="RefSeq" id="WP_308993919.1">
    <property type="nucleotide sequence ID" value="NZ_CP155618.1"/>
</dbReference>
<accession>A0AAU7EHN3</accession>
<protein>
    <submittedName>
        <fullName evidence="2">NUDIX hydrolase</fullName>
    </submittedName>
</protein>
<dbReference type="Pfam" id="PF21906">
    <property type="entry name" value="WHD_NrtR"/>
    <property type="match status" value="1"/>
</dbReference>
<evidence type="ECO:0000259" key="1">
    <source>
        <dbReference type="Pfam" id="PF21906"/>
    </source>
</evidence>
<dbReference type="EMBL" id="CP155618">
    <property type="protein sequence ID" value="XBL14628.1"/>
    <property type="molecule type" value="Genomic_DNA"/>
</dbReference>
<gene>
    <name evidence="2" type="ORF">QLS71_001085</name>
</gene>
<dbReference type="InterPro" id="IPR036390">
    <property type="entry name" value="WH_DNA-bd_sf"/>
</dbReference>
<dbReference type="Gene3D" id="3.90.79.10">
    <property type="entry name" value="Nucleoside Triphosphate Pyrophosphohydrolase"/>
    <property type="match status" value="1"/>
</dbReference>
<name>A0AAU7EHN3_9FLAO</name>
<dbReference type="SUPFAM" id="SSF55811">
    <property type="entry name" value="Nudix"/>
    <property type="match status" value="1"/>
</dbReference>
<dbReference type="SUPFAM" id="SSF46785">
    <property type="entry name" value="Winged helix' DNA-binding domain"/>
    <property type="match status" value="1"/>
</dbReference>
<evidence type="ECO:0000313" key="3">
    <source>
        <dbReference type="Proteomes" id="UP001224325"/>
    </source>
</evidence>
<dbReference type="GO" id="GO:0016787">
    <property type="term" value="F:hydrolase activity"/>
    <property type="evidence" value="ECO:0007669"/>
    <property type="project" value="UniProtKB-KW"/>
</dbReference>
<dbReference type="Proteomes" id="UP001224325">
    <property type="component" value="Chromosome"/>
</dbReference>
<organism evidence="2 3">
    <name type="scientific">Mariniflexile litorale</name>
    <dbReference type="NCBI Taxonomy" id="3045158"/>
    <lineage>
        <taxon>Bacteria</taxon>
        <taxon>Pseudomonadati</taxon>
        <taxon>Bacteroidota</taxon>
        <taxon>Flavobacteriia</taxon>
        <taxon>Flavobacteriales</taxon>
        <taxon>Flavobacteriaceae</taxon>
        <taxon>Mariniflexile</taxon>
    </lineage>
</organism>
<dbReference type="AlphaFoldDB" id="A0AAU7EHN3"/>
<evidence type="ECO:0000313" key="2">
    <source>
        <dbReference type="EMBL" id="XBL14628.1"/>
    </source>
</evidence>
<feature type="domain" description="NrtR DNA-binding winged helix" evidence="1">
    <location>
        <begin position="166"/>
        <end position="225"/>
    </location>
</feature>
<dbReference type="CDD" id="cd18873">
    <property type="entry name" value="NUDIX_NadM_like"/>
    <property type="match status" value="1"/>
</dbReference>
<reference evidence="2" key="1">
    <citation type="submission" date="2024-04" db="EMBL/GenBank/DDBJ databases">
        <title>Mariniflexile litorale, isolated from the shallow sediments of the Sea of Japan.</title>
        <authorList>
            <person name="Romanenko L."/>
            <person name="Isaeva M."/>
        </authorList>
    </citation>
    <scope>NUCLEOTIDE SEQUENCE [LARGE SCALE GENOMIC DNA]</scope>
    <source>
        <strain evidence="2">KMM 9835</strain>
    </source>
</reference>
<keyword evidence="3" id="KW-1185">Reference proteome</keyword>